<evidence type="ECO:0000256" key="10">
    <source>
        <dbReference type="SAM" id="Phobius"/>
    </source>
</evidence>
<proteinExistence type="inferred from homology"/>
<evidence type="ECO:0000313" key="13">
    <source>
        <dbReference type="Proteomes" id="UP001479436"/>
    </source>
</evidence>
<sequence length="275" mass="31536">MGKVDLHTFWKRFKRYVLDRWVITRQIVILLICILIPWGISYYLMDVLSNYASYRSPSNTVNPIMPDAGFEVIPEMHNIGLTDAFDGITFAFLALLILTHQTPLRIAVHALSCSFMNNMMRTTTVAITSVVDPRPGCEHVTSNFWWTFTLHRCGDAIFSGHTSIFMLCCMAWVTYAPRNTIGIGGILLMIGLVIGGSLIIISNRTHYTVDVLLAIYICFGNWYAFRWFWELYVIRKNRFKELNFTPAYERKHGNSVDSSVPSMRELEDGQDNHTS</sequence>
<evidence type="ECO:0000259" key="11">
    <source>
        <dbReference type="Pfam" id="PF14360"/>
    </source>
</evidence>
<feature type="region of interest" description="Disordered" evidence="9">
    <location>
        <begin position="252"/>
        <end position="275"/>
    </location>
</feature>
<dbReference type="Proteomes" id="UP001479436">
    <property type="component" value="Unassembled WGS sequence"/>
</dbReference>
<keyword evidence="4 10" id="KW-0812">Transmembrane</keyword>
<protein>
    <recommendedName>
        <fullName evidence="11">Sphingomyelin synthase-like domain-containing protein</fullName>
    </recommendedName>
</protein>
<evidence type="ECO:0000256" key="8">
    <source>
        <dbReference type="ARBA" id="ARBA00023136"/>
    </source>
</evidence>
<dbReference type="PANTHER" id="PTHR21290:SF25">
    <property type="entry name" value="SPHINGOMYELIN SYNTHASE-RELATED PROTEIN 1"/>
    <property type="match status" value="1"/>
</dbReference>
<evidence type="ECO:0000313" key="12">
    <source>
        <dbReference type="EMBL" id="KAK9767571.1"/>
    </source>
</evidence>
<comment type="similarity">
    <text evidence="2">Belongs to the sphingomyelin synthase family.</text>
</comment>
<evidence type="ECO:0000256" key="7">
    <source>
        <dbReference type="ARBA" id="ARBA00023098"/>
    </source>
</evidence>
<evidence type="ECO:0000256" key="4">
    <source>
        <dbReference type="ARBA" id="ARBA00022692"/>
    </source>
</evidence>
<feature type="transmembrane region" description="Helical" evidence="10">
    <location>
        <begin position="21"/>
        <end position="45"/>
    </location>
</feature>
<reference evidence="12 13" key="1">
    <citation type="submission" date="2023-04" db="EMBL/GenBank/DDBJ databases">
        <title>Genome of Basidiobolus ranarum AG-B5.</title>
        <authorList>
            <person name="Stajich J.E."/>
            <person name="Carter-House D."/>
            <person name="Gryganskyi A."/>
        </authorList>
    </citation>
    <scope>NUCLEOTIDE SEQUENCE [LARGE SCALE GENOMIC DNA]</scope>
    <source>
        <strain evidence="12 13">AG-B5</strain>
    </source>
</reference>
<keyword evidence="5" id="KW-0746">Sphingolipid metabolism</keyword>
<keyword evidence="7" id="KW-0443">Lipid metabolism</keyword>
<feature type="transmembrane region" description="Helical" evidence="10">
    <location>
        <begin position="79"/>
        <end position="98"/>
    </location>
</feature>
<organism evidence="12 13">
    <name type="scientific">Basidiobolus ranarum</name>
    <dbReference type="NCBI Taxonomy" id="34480"/>
    <lineage>
        <taxon>Eukaryota</taxon>
        <taxon>Fungi</taxon>
        <taxon>Fungi incertae sedis</taxon>
        <taxon>Zoopagomycota</taxon>
        <taxon>Entomophthoromycotina</taxon>
        <taxon>Basidiobolomycetes</taxon>
        <taxon>Basidiobolales</taxon>
        <taxon>Basidiobolaceae</taxon>
        <taxon>Basidiobolus</taxon>
    </lineage>
</organism>
<dbReference type="InterPro" id="IPR025749">
    <property type="entry name" value="Sphingomyelin_synth-like_dom"/>
</dbReference>
<evidence type="ECO:0000256" key="2">
    <source>
        <dbReference type="ARBA" id="ARBA00005441"/>
    </source>
</evidence>
<gene>
    <name evidence="12" type="ORF">K7432_002543</name>
</gene>
<evidence type="ECO:0000256" key="1">
    <source>
        <dbReference type="ARBA" id="ARBA00004141"/>
    </source>
</evidence>
<accession>A0ABR2X1E6</accession>
<keyword evidence="6 10" id="KW-1133">Transmembrane helix</keyword>
<comment type="caution">
    <text evidence="12">The sequence shown here is derived from an EMBL/GenBank/DDBJ whole genome shotgun (WGS) entry which is preliminary data.</text>
</comment>
<feature type="transmembrane region" description="Helical" evidence="10">
    <location>
        <begin position="181"/>
        <end position="201"/>
    </location>
</feature>
<feature type="compositionally biased region" description="Basic and acidic residues" evidence="9">
    <location>
        <begin position="264"/>
        <end position="275"/>
    </location>
</feature>
<evidence type="ECO:0000256" key="3">
    <source>
        <dbReference type="ARBA" id="ARBA00022679"/>
    </source>
</evidence>
<evidence type="ECO:0000256" key="9">
    <source>
        <dbReference type="SAM" id="MobiDB-lite"/>
    </source>
</evidence>
<keyword evidence="8 10" id="KW-0472">Membrane</keyword>
<evidence type="ECO:0000256" key="5">
    <source>
        <dbReference type="ARBA" id="ARBA00022919"/>
    </source>
</evidence>
<feature type="domain" description="Sphingomyelin synthase-like" evidence="11">
    <location>
        <begin position="153"/>
        <end position="222"/>
    </location>
</feature>
<comment type="subcellular location">
    <subcellularLocation>
        <location evidence="1">Membrane</location>
        <topology evidence="1">Multi-pass membrane protein</topology>
    </subcellularLocation>
</comment>
<dbReference type="PANTHER" id="PTHR21290">
    <property type="entry name" value="SPHINGOMYELIN SYNTHETASE"/>
    <property type="match status" value="1"/>
</dbReference>
<name>A0ABR2X1E6_9FUNG</name>
<keyword evidence="13" id="KW-1185">Reference proteome</keyword>
<dbReference type="InterPro" id="IPR045221">
    <property type="entry name" value="Sphingomyelin_synth-like"/>
</dbReference>
<evidence type="ECO:0000256" key="6">
    <source>
        <dbReference type="ARBA" id="ARBA00022989"/>
    </source>
</evidence>
<feature type="transmembrane region" description="Helical" evidence="10">
    <location>
        <begin position="208"/>
        <end position="229"/>
    </location>
</feature>
<dbReference type="EMBL" id="JASJQH010000069">
    <property type="protein sequence ID" value="KAK9767571.1"/>
    <property type="molecule type" value="Genomic_DNA"/>
</dbReference>
<dbReference type="Pfam" id="PF14360">
    <property type="entry name" value="PAP2_C"/>
    <property type="match status" value="1"/>
</dbReference>
<keyword evidence="3" id="KW-0808">Transferase</keyword>